<keyword evidence="8" id="KW-1185">Reference proteome</keyword>
<dbReference type="PANTHER" id="PTHR31733">
    <property type="entry name" value="RIBONUCLEASE KAPPA"/>
    <property type="match status" value="1"/>
</dbReference>
<accession>A0ABD0LLG9</accession>
<keyword evidence="4" id="KW-1133">Transmembrane helix</keyword>
<proteinExistence type="inferred from homology"/>
<evidence type="ECO:0000256" key="2">
    <source>
        <dbReference type="ARBA" id="ARBA00008458"/>
    </source>
</evidence>
<dbReference type="InterPro" id="IPR026770">
    <property type="entry name" value="RNase_K"/>
</dbReference>
<dbReference type="GO" id="GO:0016020">
    <property type="term" value="C:membrane"/>
    <property type="evidence" value="ECO:0007669"/>
    <property type="project" value="UniProtKB-SubCell"/>
</dbReference>
<keyword evidence="5" id="KW-0472">Membrane</keyword>
<evidence type="ECO:0000256" key="3">
    <source>
        <dbReference type="ARBA" id="ARBA00022692"/>
    </source>
</evidence>
<comment type="subcellular location">
    <subcellularLocation>
        <location evidence="1">Membrane</location>
        <topology evidence="1">Multi-pass membrane protein</topology>
    </subcellularLocation>
</comment>
<reference evidence="7 8" key="1">
    <citation type="journal article" date="2023" name="Sci. Data">
        <title>Genome assembly of the Korean intertidal mud-creeper Batillaria attramentaria.</title>
        <authorList>
            <person name="Patra A.K."/>
            <person name="Ho P.T."/>
            <person name="Jun S."/>
            <person name="Lee S.J."/>
            <person name="Kim Y."/>
            <person name="Won Y.J."/>
        </authorList>
    </citation>
    <scope>NUCLEOTIDE SEQUENCE [LARGE SCALE GENOMIC DNA]</scope>
    <source>
        <strain evidence="7">Wonlab-2016</strain>
    </source>
</reference>
<name>A0ABD0LLG9_9CAEN</name>
<evidence type="ECO:0000313" key="7">
    <source>
        <dbReference type="EMBL" id="KAK7500404.1"/>
    </source>
</evidence>
<evidence type="ECO:0000256" key="4">
    <source>
        <dbReference type="ARBA" id="ARBA00022989"/>
    </source>
</evidence>
<comment type="similarity">
    <text evidence="2">Belongs to the RNase K family.</text>
</comment>
<dbReference type="EMBL" id="JACVVK020000037">
    <property type="protein sequence ID" value="KAK7500404.1"/>
    <property type="molecule type" value="Genomic_DNA"/>
</dbReference>
<organism evidence="7 8">
    <name type="scientific">Batillaria attramentaria</name>
    <dbReference type="NCBI Taxonomy" id="370345"/>
    <lineage>
        <taxon>Eukaryota</taxon>
        <taxon>Metazoa</taxon>
        <taxon>Spiralia</taxon>
        <taxon>Lophotrochozoa</taxon>
        <taxon>Mollusca</taxon>
        <taxon>Gastropoda</taxon>
        <taxon>Caenogastropoda</taxon>
        <taxon>Sorbeoconcha</taxon>
        <taxon>Cerithioidea</taxon>
        <taxon>Batillariidae</taxon>
        <taxon>Batillaria</taxon>
    </lineage>
</organism>
<evidence type="ECO:0000313" key="8">
    <source>
        <dbReference type="Proteomes" id="UP001519460"/>
    </source>
</evidence>
<evidence type="ECO:0000256" key="5">
    <source>
        <dbReference type="ARBA" id="ARBA00023136"/>
    </source>
</evidence>
<protein>
    <submittedName>
        <fullName evidence="7">Uncharacterized protein</fullName>
    </submittedName>
</protein>
<keyword evidence="6" id="KW-0732">Signal</keyword>
<gene>
    <name evidence="7" type="ORF">BaRGS_00008311</name>
</gene>
<evidence type="ECO:0000256" key="6">
    <source>
        <dbReference type="SAM" id="SignalP"/>
    </source>
</evidence>
<comment type="caution">
    <text evidence="7">The sequence shown here is derived from an EMBL/GenBank/DDBJ whole genome shotgun (WGS) entry which is preliminary data.</text>
</comment>
<keyword evidence="3" id="KW-0812">Transmembrane</keyword>
<feature type="chain" id="PRO_5044801202" evidence="6">
    <location>
        <begin position="20"/>
        <end position="2312"/>
    </location>
</feature>
<dbReference type="Proteomes" id="UP001519460">
    <property type="component" value="Unassembled WGS sequence"/>
</dbReference>
<sequence length="2312" mass="257576">MALLPRLVLLLTLCVSVFGGVLPDRGQARYESDHLSRGTQVKQDPVRYVPFELVLDEGGGYSLRQGNKTWLQSAPMFLYMYGERFDQGDMKPSGPVRDAGSDKFGEWNATCYEYMAGAKTFRTCVKQWTDPTWNMVIFQQQFISGSSGSAQDKDSVISGFPSFQVPDEDVGLGYQGYQGSMFGSNGVSGRWMKGKVKLSGGIVGGPLALFDQNGGVVIIAPFSEFMAASRSLDKFDRVSWGVMGGVDSVPMGFEYQTVLYYGYFGINQEFSAWGDRMKAFYDKGDYYRKTDQTINYLGYWTDGGAYYYYDTEPGKNYEQTILDVKTYADSLSLPYRYVQYDSWFYAKDSHGAVTTWTPTPDIAPDGFQYIYNKTLWPAVAHNRYWSSKTPYAKQNGGGFNFIVESEKAIPQDLNFWLWLFKESRTWGLTVYEQDWLDVEFAGLNATLSTVDVARTWLLQMGEAARATGLTIQYCMSNPRHAMQSLMIPVVTQARVSGDYRAGSDQWQIGKASVFADAMGIAPFKDNFWTTEVQPGNIYKLNETHPELQAAVAVLSTGPVAPSDMIGRTNVSMLMQCCRADGLVLRPAKPATAIDKQFWQDAFGGNVGPKGQVWTTYSRIGKDYVFGIILAADMTDDFSITPSDAGFAPFGPMVAISRSAYGEAPKVIPFSEDSPVPLTTDCTRPRFCMYYTSPVFNFSNSQVVLYGEENKFVPMSRDRVGNMAVFSNDLQLLLYGSPGESTVFTFFLDGKINRVTCKFETSGTLTLSGLKDCEEAMGSSVGLLCGLALVCAIFQQGECKKSERQVQRSDVQPPFQLVLDKNGGYSLQQGTRTWLQGAPTFLYTDGKRFSTEDSSLRLLETEPESGIDKIGRWNSTCFRYSAGDVSFRTCVKTWANELISLPAVLFQQEFINGTRNSAQDPDSVISGFPSFQVPDRDEGLGYQSYQGGMFGSDGKSSRWYKGHVDLSGGIEGGPLALFDQQGSVLIIAPWSQFMASSRAQDKKNRVSWGVMGGVDSVPPGFQYQTVVFFGYTGINQVFSQWGEMMRYYYDKEDIYRKTDVTLNYLGYWTDGGAYYFYQTEPNKTYEQTILDVYNYSLSLNLPYRYVQYDSWFYPKGPKGGVTTWSPGPDIAPDGFQYILNKTLWPAGAHNRWWSSQTPYAKQNGGRFNFIVEDGVAAIPQDLDFWLYLFKEARTWSLIMYEQDHLNEQFAKMKATLSTVDVARTWLVQMGEAARATGLTIQYCMSNPRHAMQSLEIPVVTQARVSGDYRGGSDQWQIGKVSVFADAIGIAPFKDNFWSEELQPDNHYNLTEPHSELQAAVATLSTGPVAPADMIGHTNASMLMQCCNAGGLVLRPNKPATAIDKQFMEDAFHTGVGPRGQVWTTFSQIGETAVFGIILAAAMDNSYSLTPTDAGFQLFIPTVAIPRSAYGQSPEVLPFTDDSPLRNSKLVIYGEENKFVPMSRDRVSNIDVLTNNVALTLKGVPGETTVFLYFLDGKITRVSVHRLGLVINTKSGLHTSRRGDHSTPSVIYLYGLVVAKFKGTENSVYRDIKNAITLSSKADDTFVKSKPENLWLGGVFSSQDKRECNSWVKWRVGVGGQVKGEAAIDKNAVYFKSEDSRNTVKRNPSQANPFQFSLDKNGNYTLRQGQTTWLQGAPTFLETDGQKFTGQNGSLKLTGTSEKSGTDKIGDWSATCFLYKAGDRSFQCCVKRWINPSLPAVIFQQIFVDGASNAGGSVSVDRVLSGFPSFQVPISEAGLAYVSYQGLMFGGTDIRVARWCVAEVFLSGGLEGGPLALFDQNGGAVIVAPFSEFMSASRSQDEDSRVNWGVMGGVEVVPKQFQYDTIVFYGDQGINQVFSEWGQLMRFYYDKADDYRDSDMTLNYLGYWTDGGAYYYYNTEPHKNYEQTILDVKNYTDSVNIPYRYVQYDSWFYPKGPHDGVLTWTPTAEVAPDGFQSSQTPYAKDNGGPYNFIVEKEKAIPQDLNFWLYLFTEARTWGLILYEQDWLNREFADMNATLSTVDVARTWLLQMGEAARATGLTIQYCMSNPRHAMQSLEIPVVTQARVSGDYRAGSDQWQIGEASIFANAMGIAPFKDTFWTIKVQPGNTYKREEPNGELQAMVSTLSMGPVGPSDMIGHTNVSMLMQCCRADGLVLRPSKPATAIDKQFWQKAWGGNIGPDGEFNPTVTYTRSAYSVTPMLYPFSEDQPIFLTNWNCNRNPFCVYYTGPVFRVGNDNIVLYGEEYKFVPMSRGRVANLDVQSDVIMMTLLGMPGEVPIISYFINGEIVRTTCTIGTSGKSVLSIFGLPNSCKPLG</sequence>
<feature type="signal peptide" evidence="6">
    <location>
        <begin position="1"/>
        <end position="19"/>
    </location>
</feature>
<evidence type="ECO:0000256" key="1">
    <source>
        <dbReference type="ARBA" id="ARBA00004141"/>
    </source>
</evidence>